<gene>
    <name evidence="3" type="ORF">PGLA1383_LOCUS12390</name>
    <name evidence="4" type="ORF">PGLA1383_LOCUS57949</name>
    <name evidence="5" type="ORF">PGLA2088_LOCUS43257</name>
</gene>
<dbReference type="EMBL" id="CAJNNV010006583">
    <property type="protein sequence ID" value="CAE8593804.1"/>
    <property type="molecule type" value="Genomic_DNA"/>
</dbReference>
<evidence type="ECO:0000313" key="3">
    <source>
        <dbReference type="EMBL" id="CAE8593804.1"/>
    </source>
</evidence>
<feature type="region of interest" description="Disordered" evidence="1">
    <location>
        <begin position="63"/>
        <end position="196"/>
    </location>
</feature>
<dbReference type="Pfam" id="PF00226">
    <property type="entry name" value="DnaJ"/>
    <property type="match status" value="1"/>
</dbReference>
<feature type="compositionally biased region" description="Low complexity" evidence="1">
    <location>
        <begin position="126"/>
        <end position="158"/>
    </location>
</feature>
<evidence type="ECO:0000256" key="1">
    <source>
        <dbReference type="SAM" id="MobiDB-lite"/>
    </source>
</evidence>
<dbReference type="SUPFAM" id="SSF46565">
    <property type="entry name" value="Chaperone J-domain"/>
    <property type="match status" value="1"/>
</dbReference>
<feature type="compositionally biased region" description="Polar residues" evidence="1">
    <location>
        <begin position="181"/>
        <end position="196"/>
    </location>
</feature>
<protein>
    <recommendedName>
        <fullName evidence="2">J domain-containing protein</fullName>
    </recommendedName>
</protein>
<feature type="compositionally biased region" description="Basic and acidic residues" evidence="1">
    <location>
        <begin position="164"/>
        <end position="180"/>
    </location>
</feature>
<dbReference type="OrthoDB" id="66964at2759"/>
<dbReference type="Proteomes" id="UP000654075">
    <property type="component" value="Unassembled WGS sequence"/>
</dbReference>
<evidence type="ECO:0000313" key="6">
    <source>
        <dbReference type="Proteomes" id="UP000654075"/>
    </source>
</evidence>
<feature type="compositionally biased region" description="Low complexity" evidence="1">
    <location>
        <begin position="284"/>
        <end position="295"/>
    </location>
</feature>
<dbReference type="PROSITE" id="PS50076">
    <property type="entry name" value="DNAJ_2"/>
    <property type="match status" value="1"/>
</dbReference>
<dbReference type="Proteomes" id="UP000626109">
    <property type="component" value="Unassembled WGS sequence"/>
</dbReference>
<organism evidence="3 6">
    <name type="scientific">Polarella glacialis</name>
    <name type="common">Dinoflagellate</name>
    <dbReference type="NCBI Taxonomy" id="89957"/>
    <lineage>
        <taxon>Eukaryota</taxon>
        <taxon>Sar</taxon>
        <taxon>Alveolata</taxon>
        <taxon>Dinophyceae</taxon>
        <taxon>Suessiales</taxon>
        <taxon>Suessiaceae</taxon>
        <taxon>Polarella</taxon>
    </lineage>
</organism>
<dbReference type="SMART" id="SM00271">
    <property type="entry name" value="DnaJ"/>
    <property type="match status" value="1"/>
</dbReference>
<dbReference type="EMBL" id="CAJNNV010033406">
    <property type="protein sequence ID" value="CAE8643629.1"/>
    <property type="molecule type" value="Genomic_DNA"/>
</dbReference>
<feature type="region of interest" description="Disordered" evidence="1">
    <location>
        <begin position="240"/>
        <end position="299"/>
    </location>
</feature>
<name>A0A813DYN1_POLGL</name>
<feature type="region of interest" description="Disordered" evidence="1">
    <location>
        <begin position="325"/>
        <end position="367"/>
    </location>
</feature>
<feature type="compositionally biased region" description="Basic and acidic residues" evidence="1">
    <location>
        <begin position="116"/>
        <end position="125"/>
    </location>
</feature>
<feature type="domain" description="J" evidence="2">
    <location>
        <begin position="11"/>
        <end position="72"/>
    </location>
</feature>
<dbReference type="Gene3D" id="1.10.287.110">
    <property type="entry name" value="DnaJ domain"/>
    <property type="match status" value="1"/>
</dbReference>
<feature type="compositionally biased region" description="Basic residues" evidence="1">
    <location>
        <begin position="83"/>
        <end position="94"/>
    </location>
</feature>
<feature type="compositionally biased region" description="Acidic residues" evidence="1">
    <location>
        <begin position="327"/>
        <end position="356"/>
    </location>
</feature>
<accession>A0A813DYN1</accession>
<evidence type="ECO:0000313" key="5">
    <source>
        <dbReference type="EMBL" id="CAE8723604.1"/>
    </source>
</evidence>
<dbReference type="InterPro" id="IPR051100">
    <property type="entry name" value="DnaJ_subfamily_B/C"/>
</dbReference>
<dbReference type="AlphaFoldDB" id="A0A813DYN1"/>
<dbReference type="InterPro" id="IPR001623">
    <property type="entry name" value="DnaJ_domain"/>
</dbReference>
<dbReference type="InterPro" id="IPR036869">
    <property type="entry name" value="J_dom_sf"/>
</dbReference>
<evidence type="ECO:0000259" key="2">
    <source>
        <dbReference type="PROSITE" id="PS50076"/>
    </source>
</evidence>
<sequence>MDCSQPRRLVDHYAVLDVTASVTMAELRSSYRRMALRTHPDKGGSPEDFRQVLEAFAVLSSSRTRAAYDSSLRARKEAAGSRSGKKTRDTRRKSAAAEEEEQQKTAAAEQQQQLNKTREKPEEGRAQPASSSPQQQADAKQQQQQQQQEPKSSSVPPSTGHAVNSEEAHRQQGRGSDAKKQASTQPSSTHPAQQGVSACMARLRVLAVQMPRTQREASLQALLPQLRSRLLEFMQGYRKPEVSPGKAQQEGAERQHSRKGTNTEGAETPRETVLGDPTALAPVSPRSDSSSSSASDESDIDDVLALENEECSMLLAIEKAADVDMGLGEDDSGESDIENAPDVEMGLGEDDSGESDTDCKLPTAATSASKRQSGSGFRGVFRRVSASGSITYQAAVSISHVLVKTPDTACIEESVDFHVILVQLRECVEQGVDGGDGVEGPLAFEQSFRAAYRQHQEELSQMSLSFVVIFSACGVGFHTPTTTCLEEALEVRARLLTAREQGVSALQAYMLKVLMAGSTTVQKRSKSWSLAEAKDFVGRFAAKSKGMQLKHDARELKREAL</sequence>
<reference evidence="3" key="1">
    <citation type="submission" date="2021-02" db="EMBL/GenBank/DDBJ databases">
        <authorList>
            <person name="Dougan E. K."/>
            <person name="Rhodes N."/>
            <person name="Thang M."/>
            <person name="Chan C."/>
        </authorList>
    </citation>
    <scope>NUCLEOTIDE SEQUENCE</scope>
</reference>
<evidence type="ECO:0000313" key="4">
    <source>
        <dbReference type="EMBL" id="CAE8643629.1"/>
    </source>
</evidence>
<dbReference type="EMBL" id="CAJNNW010034693">
    <property type="protein sequence ID" value="CAE8723604.1"/>
    <property type="molecule type" value="Genomic_DNA"/>
</dbReference>
<proteinExistence type="predicted"/>
<dbReference type="PANTHER" id="PTHR43908">
    <property type="entry name" value="AT29763P-RELATED"/>
    <property type="match status" value="1"/>
</dbReference>
<feature type="compositionally biased region" description="Low complexity" evidence="1">
    <location>
        <begin position="104"/>
        <end position="113"/>
    </location>
</feature>
<comment type="caution">
    <text evidence="3">The sequence shown here is derived from an EMBL/GenBank/DDBJ whole genome shotgun (WGS) entry which is preliminary data.</text>
</comment>
<dbReference type="CDD" id="cd06257">
    <property type="entry name" value="DnaJ"/>
    <property type="match status" value="1"/>
</dbReference>
<keyword evidence="6" id="KW-1185">Reference proteome</keyword>